<dbReference type="AlphaFoldDB" id="G5A9C2"/>
<name>G5A9C2_PHYSP</name>
<dbReference type="KEGG" id="psoj:PHYSODRAFT_340256"/>
<proteinExistence type="predicted"/>
<organism evidence="1 2">
    <name type="scientific">Phytophthora sojae (strain P6497)</name>
    <name type="common">Soybean stem and root rot agent</name>
    <name type="synonym">Phytophthora megasperma f. sp. glycines</name>
    <dbReference type="NCBI Taxonomy" id="1094619"/>
    <lineage>
        <taxon>Eukaryota</taxon>
        <taxon>Sar</taxon>
        <taxon>Stramenopiles</taxon>
        <taxon>Oomycota</taxon>
        <taxon>Peronosporomycetes</taxon>
        <taxon>Peronosporales</taxon>
        <taxon>Peronosporaceae</taxon>
        <taxon>Phytophthora</taxon>
    </lineage>
</organism>
<reference evidence="1 2" key="1">
    <citation type="journal article" date="2006" name="Science">
        <title>Phytophthora genome sequences uncover evolutionary origins and mechanisms of pathogenesis.</title>
        <authorList>
            <person name="Tyler B.M."/>
            <person name="Tripathy S."/>
            <person name="Zhang X."/>
            <person name="Dehal P."/>
            <person name="Jiang R.H."/>
            <person name="Aerts A."/>
            <person name="Arredondo F.D."/>
            <person name="Baxter L."/>
            <person name="Bensasson D."/>
            <person name="Beynon J.L."/>
            <person name="Chapman J."/>
            <person name="Damasceno C.M."/>
            <person name="Dorrance A.E."/>
            <person name="Dou D."/>
            <person name="Dickerman A.W."/>
            <person name="Dubchak I.L."/>
            <person name="Garbelotto M."/>
            <person name="Gijzen M."/>
            <person name="Gordon S.G."/>
            <person name="Govers F."/>
            <person name="Grunwald N.J."/>
            <person name="Huang W."/>
            <person name="Ivors K.L."/>
            <person name="Jones R.W."/>
            <person name="Kamoun S."/>
            <person name="Krampis K."/>
            <person name="Lamour K.H."/>
            <person name="Lee M.K."/>
            <person name="McDonald W.H."/>
            <person name="Medina M."/>
            <person name="Meijer H.J."/>
            <person name="Nordberg E.K."/>
            <person name="Maclean D.J."/>
            <person name="Ospina-Giraldo M.D."/>
            <person name="Morris P.F."/>
            <person name="Phuntumart V."/>
            <person name="Putnam N.H."/>
            <person name="Rash S."/>
            <person name="Rose J.K."/>
            <person name="Sakihama Y."/>
            <person name="Salamov A.A."/>
            <person name="Savidor A."/>
            <person name="Scheuring C.F."/>
            <person name="Smith B.M."/>
            <person name="Sobral B.W."/>
            <person name="Terry A."/>
            <person name="Torto-Alalibo T.A."/>
            <person name="Win J."/>
            <person name="Xu Z."/>
            <person name="Zhang H."/>
            <person name="Grigoriev I.V."/>
            <person name="Rokhsar D.S."/>
            <person name="Boore J.L."/>
        </authorList>
    </citation>
    <scope>NUCLEOTIDE SEQUENCE [LARGE SCALE GENOMIC DNA]</scope>
    <source>
        <strain evidence="1 2">P6497</strain>
    </source>
</reference>
<evidence type="ECO:0000313" key="1">
    <source>
        <dbReference type="EMBL" id="EGZ08498.1"/>
    </source>
</evidence>
<gene>
    <name evidence="1" type="ORF">PHYSODRAFT_340256</name>
</gene>
<dbReference type="EMBL" id="JH159161">
    <property type="protein sequence ID" value="EGZ08498.1"/>
    <property type="molecule type" value="Genomic_DNA"/>
</dbReference>
<accession>G5A9C2</accession>
<sequence>MDRLLRAFELIDLNAPPPVNDDDLAILVADQVLLETWNRFAELNVLPRGLQLNQLVWDDGRVWVVEFPLSVGHESAIGRIQVAFAMAFGLLTSSPGRANLTGPNGLNGGQLTFAPDYAYLPLPMIPGAQVPLGGASLIVEFMRNQPWALVRPKLKMYRQLDGLQYIFCLKMSRAMRCWSYELYDVANNHPAYPDDAEHHSFSISEANAPVNHQHFLHFDSKRVLGLPLDAQLPAEFPDHVVIDVVALAQHARMTARTAGEAVAQYFNLYL</sequence>
<protein>
    <submittedName>
        <fullName evidence="1">Uncharacterized protein</fullName>
    </submittedName>
</protein>
<dbReference type="RefSeq" id="XP_009536670.1">
    <property type="nucleotide sequence ID" value="XM_009538375.1"/>
</dbReference>
<evidence type="ECO:0000313" key="2">
    <source>
        <dbReference type="Proteomes" id="UP000002640"/>
    </source>
</evidence>
<dbReference type="GeneID" id="20647875"/>
<dbReference type="InParanoid" id="G5A9C2"/>
<keyword evidence="2" id="KW-1185">Reference proteome</keyword>
<dbReference type="Proteomes" id="UP000002640">
    <property type="component" value="Unassembled WGS sequence"/>
</dbReference>